<dbReference type="KEGG" id="camu:CA2015_3133"/>
<keyword evidence="5" id="KW-1185">Reference proteome</keyword>
<evidence type="ECO:0000313" key="4">
    <source>
        <dbReference type="EMBL" id="AKP52533.1"/>
    </source>
</evidence>
<name>A0A0H4PI34_9BACT</name>
<evidence type="ECO:0000256" key="2">
    <source>
        <dbReference type="ARBA" id="ARBA00022448"/>
    </source>
</evidence>
<dbReference type="PANTHER" id="PTHR30097:SF4">
    <property type="entry name" value="SLR6042 PROTEIN"/>
    <property type="match status" value="1"/>
</dbReference>
<dbReference type="EMBL" id="CP012040">
    <property type="protein sequence ID" value="AKP52533.1"/>
    <property type="molecule type" value="Genomic_DNA"/>
</dbReference>
<dbReference type="OrthoDB" id="9814657at2"/>
<protein>
    <submittedName>
        <fullName evidence="4">Putative Co/Zn/Cd efflux system membrane fusion protein</fullName>
    </submittedName>
</protein>
<dbReference type="Gene3D" id="2.40.50.100">
    <property type="match status" value="1"/>
</dbReference>
<dbReference type="InterPro" id="IPR058792">
    <property type="entry name" value="Beta-barrel_RND_2"/>
</dbReference>
<accession>A0A0H4PI34</accession>
<organism evidence="4 5">
    <name type="scientific">Cyclobacterium amurskyense</name>
    <dbReference type="NCBI Taxonomy" id="320787"/>
    <lineage>
        <taxon>Bacteria</taxon>
        <taxon>Pseudomonadati</taxon>
        <taxon>Bacteroidota</taxon>
        <taxon>Cytophagia</taxon>
        <taxon>Cytophagales</taxon>
        <taxon>Cyclobacteriaceae</taxon>
        <taxon>Cyclobacterium</taxon>
    </lineage>
</organism>
<evidence type="ECO:0000313" key="5">
    <source>
        <dbReference type="Proteomes" id="UP000036520"/>
    </source>
</evidence>
<dbReference type="GO" id="GO:0022857">
    <property type="term" value="F:transmembrane transporter activity"/>
    <property type="evidence" value="ECO:0007669"/>
    <property type="project" value="InterPro"/>
</dbReference>
<dbReference type="Gene3D" id="2.40.30.170">
    <property type="match status" value="1"/>
</dbReference>
<keyword evidence="2" id="KW-0813">Transport</keyword>
<sequence length="379" mass="42438">MNTLYKSLTFYCVSVILFSCGNQNTEMESTPNEEIGPSDIVLSQAQYENAHMELAPLSEHDFSNLVLANGLIDIPPEGRFEVSAYFGGKIIQFDLLKGQKVVKGQTLFVLENPTFVQMQEDYLDAKSQLDFLTSDLERQKLLSDENITSQKSFTKSESEYNSTLAKAESLRKKLEMLDIPIKNLTPAKITSKVTIKAPISGFIESIKVNQGAFLNPSDIALTIMSTAHMHIELNIFEQNASSLKKGQSVTFYLPDNPTQKFEAEIFLLAPSINENRVLNVHAHLKDEKNTLNLVPGMYVEAQIEIDKTRQAALPIAALINSHELNYVLSLAKKEGDMYYFEKKEVTISNMDNEMAAIIFETAPKEGTLFLTKGGFQLIK</sequence>
<dbReference type="Proteomes" id="UP000036520">
    <property type="component" value="Chromosome"/>
</dbReference>
<dbReference type="STRING" id="320787.CA2015_3133"/>
<dbReference type="PROSITE" id="PS51257">
    <property type="entry name" value="PROKAR_LIPOPROTEIN"/>
    <property type="match status" value="1"/>
</dbReference>
<dbReference type="Gene3D" id="1.10.287.470">
    <property type="entry name" value="Helix hairpin bin"/>
    <property type="match status" value="1"/>
</dbReference>
<dbReference type="GO" id="GO:0060003">
    <property type="term" value="P:copper ion export"/>
    <property type="evidence" value="ECO:0007669"/>
    <property type="project" value="TreeGrafter"/>
</dbReference>
<reference evidence="4 5" key="1">
    <citation type="submission" date="2015-07" db="EMBL/GenBank/DDBJ databases">
        <authorList>
            <person name="Kim K.M."/>
        </authorList>
    </citation>
    <scope>NUCLEOTIDE SEQUENCE [LARGE SCALE GENOMIC DNA]</scope>
    <source>
        <strain evidence="4 5">KCTC 12363</strain>
    </source>
</reference>
<evidence type="ECO:0000259" key="3">
    <source>
        <dbReference type="Pfam" id="PF25954"/>
    </source>
</evidence>
<dbReference type="NCBIfam" id="TIGR01730">
    <property type="entry name" value="RND_mfp"/>
    <property type="match status" value="1"/>
</dbReference>
<feature type="domain" description="CusB-like beta-barrel" evidence="3">
    <location>
        <begin position="231"/>
        <end position="304"/>
    </location>
</feature>
<dbReference type="InterPro" id="IPR006143">
    <property type="entry name" value="RND_pump_MFP"/>
</dbReference>
<dbReference type="InterPro" id="IPR051909">
    <property type="entry name" value="MFP_Cation_Efflux"/>
</dbReference>
<dbReference type="GO" id="GO:0016020">
    <property type="term" value="C:membrane"/>
    <property type="evidence" value="ECO:0007669"/>
    <property type="project" value="InterPro"/>
</dbReference>
<dbReference type="SUPFAM" id="SSF111369">
    <property type="entry name" value="HlyD-like secretion proteins"/>
    <property type="match status" value="1"/>
</dbReference>
<comment type="similarity">
    <text evidence="1">Belongs to the membrane fusion protein (MFP) (TC 8.A.1) family.</text>
</comment>
<dbReference type="AlphaFoldDB" id="A0A0H4PI34"/>
<dbReference type="PANTHER" id="PTHR30097">
    <property type="entry name" value="CATION EFFLUX SYSTEM PROTEIN CUSB"/>
    <property type="match status" value="1"/>
</dbReference>
<dbReference type="GO" id="GO:0030313">
    <property type="term" value="C:cell envelope"/>
    <property type="evidence" value="ECO:0007669"/>
    <property type="project" value="TreeGrafter"/>
</dbReference>
<dbReference type="Pfam" id="PF25954">
    <property type="entry name" value="Beta-barrel_RND_2"/>
    <property type="match status" value="1"/>
</dbReference>
<gene>
    <name evidence="4" type="ORF">CA2015_3133</name>
</gene>
<proteinExistence type="inferred from homology"/>
<evidence type="ECO:0000256" key="1">
    <source>
        <dbReference type="ARBA" id="ARBA00009477"/>
    </source>
</evidence>
<dbReference type="GO" id="GO:0015679">
    <property type="term" value="P:plasma membrane copper ion transport"/>
    <property type="evidence" value="ECO:0007669"/>
    <property type="project" value="TreeGrafter"/>
</dbReference>